<feature type="transmembrane region" description="Helical" evidence="5">
    <location>
        <begin position="207"/>
        <end position="225"/>
    </location>
</feature>
<evidence type="ECO:0000256" key="5">
    <source>
        <dbReference type="SAM" id="Phobius"/>
    </source>
</evidence>
<evidence type="ECO:0000256" key="3">
    <source>
        <dbReference type="ARBA" id="ARBA00023004"/>
    </source>
</evidence>
<evidence type="ECO:0008006" key="8">
    <source>
        <dbReference type="Google" id="ProtNLM"/>
    </source>
</evidence>
<keyword evidence="1" id="KW-0349">Heme</keyword>
<dbReference type="GO" id="GO:0004392">
    <property type="term" value="F:heme oxygenase (decyclizing) activity"/>
    <property type="evidence" value="ECO:0007669"/>
    <property type="project" value="InterPro"/>
</dbReference>
<keyword evidence="3" id="KW-0408">Iron</keyword>
<feature type="compositionally biased region" description="Low complexity" evidence="4">
    <location>
        <begin position="101"/>
        <end position="131"/>
    </location>
</feature>
<dbReference type="Pfam" id="PF01126">
    <property type="entry name" value="Heme_oxygenase"/>
    <property type="match status" value="1"/>
</dbReference>
<dbReference type="AlphaFoldDB" id="A0A5N5CX96"/>
<dbReference type="CDD" id="cd19165">
    <property type="entry name" value="HemeO"/>
    <property type="match status" value="1"/>
</dbReference>
<feature type="transmembrane region" description="Helical" evidence="5">
    <location>
        <begin position="396"/>
        <end position="418"/>
    </location>
</feature>
<reference evidence="6 7" key="1">
    <citation type="journal article" date="2019" name="Sci. Rep.">
        <title>A multi-omics analysis of the grapevine pathogen Lasiodiplodia theobromae reveals that temperature affects the expression of virulence- and pathogenicity-related genes.</title>
        <authorList>
            <person name="Felix C."/>
            <person name="Meneses R."/>
            <person name="Goncalves M.F.M."/>
            <person name="Tilleman L."/>
            <person name="Duarte A.S."/>
            <person name="Jorrin-Novo J.V."/>
            <person name="Van de Peer Y."/>
            <person name="Deforce D."/>
            <person name="Van Nieuwerburgh F."/>
            <person name="Esteves A.C."/>
            <person name="Alves A."/>
        </authorList>
    </citation>
    <scope>NUCLEOTIDE SEQUENCE [LARGE SCALE GENOMIC DNA]</scope>
    <source>
        <strain evidence="6 7">LA-SOL3</strain>
    </source>
</reference>
<dbReference type="PANTHER" id="PTHR10720">
    <property type="entry name" value="HEME OXYGENASE"/>
    <property type="match status" value="1"/>
</dbReference>
<keyword evidence="2" id="KW-0479">Metal-binding</keyword>
<keyword evidence="5" id="KW-1133">Transmembrane helix</keyword>
<dbReference type="InterPro" id="IPR002051">
    <property type="entry name" value="Haem_Oase"/>
</dbReference>
<dbReference type="OrthoDB" id="652091at2759"/>
<feature type="compositionally biased region" description="Basic and acidic residues" evidence="4">
    <location>
        <begin position="258"/>
        <end position="267"/>
    </location>
</feature>
<dbReference type="InterPro" id="IPR016053">
    <property type="entry name" value="Haem_Oase-like"/>
</dbReference>
<proteinExistence type="predicted"/>
<evidence type="ECO:0000313" key="6">
    <source>
        <dbReference type="EMBL" id="KAB2569990.1"/>
    </source>
</evidence>
<feature type="region of interest" description="Disordered" evidence="4">
    <location>
        <begin position="100"/>
        <end position="133"/>
    </location>
</feature>
<evidence type="ECO:0000256" key="4">
    <source>
        <dbReference type="SAM" id="MobiDB-lite"/>
    </source>
</evidence>
<keyword evidence="5" id="KW-0812">Transmembrane</keyword>
<dbReference type="GO" id="GO:0006788">
    <property type="term" value="P:heme oxidation"/>
    <property type="evidence" value="ECO:0007669"/>
    <property type="project" value="InterPro"/>
</dbReference>
<gene>
    <name evidence="6" type="ORF">DBV05_g11334</name>
</gene>
<dbReference type="SUPFAM" id="SSF48613">
    <property type="entry name" value="Heme oxygenase-like"/>
    <property type="match status" value="1"/>
</dbReference>
<dbReference type="Proteomes" id="UP000325902">
    <property type="component" value="Unassembled WGS sequence"/>
</dbReference>
<dbReference type="Gene3D" id="1.20.910.10">
    <property type="entry name" value="Heme oxygenase-like"/>
    <property type="match status" value="1"/>
</dbReference>
<keyword evidence="5" id="KW-0472">Membrane</keyword>
<keyword evidence="7" id="KW-1185">Reference proteome</keyword>
<dbReference type="GO" id="GO:0046872">
    <property type="term" value="F:metal ion binding"/>
    <property type="evidence" value="ECO:0007669"/>
    <property type="project" value="UniProtKB-KW"/>
</dbReference>
<comment type="caution">
    <text evidence="6">The sequence shown here is derived from an EMBL/GenBank/DDBJ whole genome shotgun (WGS) entry which is preliminary data.</text>
</comment>
<accession>A0A5N5CX96</accession>
<feature type="region of interest" description="Disordered" evidence="4">
    <location>
        <begin position="345"/>
        <end position="366"/>
    </location>
</feature>
<dbReference type="EMBL" id="VCHE01000157">
    <property type="protein sequence ID" value="KAB2569990.1"/>
    <property type="molecule type" value="Genomic_DNA"/>
</dbReference>
<evidence type="ECO:0000313" key="7">
    <source>
        <dbReference type="Proteomes" id="UP000325902"/>
    </source>
</evidence>
<name>A0A5N5CX96_9PEZI</name>
<sequence>MTNESAPQPAAGATRPLLSHEINTATRSIHTKLNKLITARLPLALPPHSASPRIYAYGLLHFAHVYLTFESAWQDLINHAPATYNNPALSSLLEDPWVSVTTPPSSSSASGTTSSSSTATPASPSSPNADANDNDPLDPALLTFLRTLLPAGLPRSKRLRRDLAALLGLRPVELDVRLATAGYPGNGRVAAYAAHIRRAVAARPHVLIAYAWVMYMAVFAGGRWIRGQLASGGREFWEGGDVIDDSETNKTTDGGNTNDDKEGDGARKAPGINFDTLGDRGLAFFSFDGAHDGEDIKAAFKARLEDAEALLSPRQRAEVVAEAHAIFEWSIALVEELDELLDTPDADAMPKPLKGHGRPAPASEKEKMMEKGGAEAMAPAARQQGNKDWVRQGGSIAGALVVLGGVYWWAAYCLGTVLREGWHEGWAGL</sequence>
<dbReference type="InterPro" id="IPR016084">
    <property type="entry name" value="Haem_Oase-like_multi-hlx"/>
</dbReference>
<evidence type="ECO:0000256" key="2">
    <source>
        <dbReference type="ARBA" id="ARBA00022723"/>
    </source>
</evidence>
<protein>
    <recommendedName>
        <fullName evidence="8">Heme oxygenase-like protein</fullName>
    </recommendedName>
</protein>
<organism evidence="6 7">
    <name type="scientific">Lasiodiplodia theobromae</name>
    <dbReference type="NCBI Taxonomy" id="45133"/>
    <lineage>
        <taxon>Eukaryota</taxon>
        <taxon>Fungi</taxon>
        <taxon>Dikarya</taxon>
        <taxon>Ascomycota</taxon>
        <taxon>Pezizomycotina</taxon>
        <taxon>Dothideomycetes</taxon>
        <taxon>Dothideomycetes incertae sedis</taxon>
        <taxon>Botryosphaeriales</taxon>
        <taxon>Botryosphaeriaceae</taxon>
        <taxon>Lasiodiplodia</taxon>
    </lineage>
</organism>
<feature type="region of interest" description="Disordered" evidence="4">
    <location>
        <begin position="240"/>
        <end position="272"/>
    </location>
</feature>
<evidence type="ECO:0000256" key="1">
    <source>
        <dbReference type="ARBA" id="ARBA00022617"/>
    </source>
</evidence>
<dbReference type="PANTHER" id="PTHR10720:SF0">
    <property type="entry name" value="HEME OXYGENASE"/>
    <property type="match status" value="1"/>
</dbReference>